<dbReference type="Proteomes" id="UP000078561">
    <property type="component" value="Unassembled WGS sequence"/>
</dbReference>
<evidence type="ECO:0000256" key="1">
    <source>
        <dbReference type="SAM" id="MobiDB-lite"/>
    </source>
</evidence>
<dbReference type="AlphaFoldDB" id="A0A168LZ49"/>
<evidence type="ECO:0000313" key="3">
    <source>
        <dbReference type="EMBL" id="SAL97720.1"/>
    </source>
</evidence>
<feature type="region of interest" description="Disordered" evidence="1">
    <location>
        <begin position="246"/>
        <end position="334"/>
    </location>
</feature>
<reference evidence="3" key="1">
    <citation type="submission" date="2016-04" db="EMBL/GenBank/DDBJ databases">
        <authorList>
            <person name="Evans L.H."/>
            <person name="Alamgir A."/>
            <person name="Owens N."/>
            <person name="Weber N.D."/>
            <person name="Virtaneva K."/>
            <person name="Barbian K."/>
            <person name="Babar A."/>
            <person name="Rosenke K."/>
        </authorList>
    </citation>
    <scope>NUCLEOTIDE SEQUENCE [LARGE SCALE GENOMIC DNA]</scope>
    <source>
        <strain evidence="3">CBS 101.48</strain>
    </source>
</reference>
<feature type="region of interest" description="Disordered" evidence="1">
    <location>
        <begin position="371"/>
        <end position="435"/>
    </location>
</feature>
<dbReference type="InParanoid" id="A0A168LZ49"/>
<proteinExistence type="predicted"/>
<gene>
    <name evidence="3" type="primary">ABSGL_03228.1 scaffold 4278</name>
</gene>
<protein>
    <submittedName>
        <fullName evidence="3">Uncharacterized protein</fullName>
    </submittedName>
</protein>
<keyword evidence="2" id="KW-1133">Transmembrane helix</keyword>
<evidence type="ECO:0000313" key="4">
    <source>
        <dbReference type="Proteomes" id="UP000078561"/>
    </source>
</evidence>
<feature type="transmembrane region" description="Helical" evidence="2">
    <location>
        <begin position="102"/>
        <end position="125"/>
    </location>
</feature>
<feature type="compositionally biased region" description="Low complexity" evidence="1">
    <location>
        <begin position="50"/>
        <end position="94"/>
    </location>
</feature>
<feature type="compositionally biased region" description="Low complexity" evidence="1">
    <location>
        <begin position="286"/>
        <end position="319"/>
    </location>
</feature>
<keyword evidence="4" id="KW-1185">Reference proteome</keyword>
<keyword evidence="2" id="KW-0812">Transmembrane</keyword>
<keyword evidence="2" id="KW-0472">Membrane</keyword>
<evidence type="ECO:0000256" key="2">
    <source>
        <dbReference type="SAM" id="Phobius"/>
    </source>
</evidence>
<sequence>MALLFDLTSFSTLIGNVDTGSGSVMVLSTGGTAVLTGDFSKLMGETPTSTTALLPTSTSQSIPTSTDTALPSVSQSDSLSSISTPTATSSSETTDGLTNTQLGAIIGGAAGGALVLVCLIWCIIYQRKKKQPSFKRGRGITPSMVFDNAETSMTVIDRPFDQQSAYSFNSPQNAFGSSYHLTPSAPSENVTATVDKLYSIKQYNHAPEPLPPQPRPTNTNSNARASGARLSKYNYLTQAFSQMRASYATQDQQQQQQQQQQQTMYDNSHQGLAKPPFVQYPDPVASPSTTQLPPSSSFSSPSPNHYNTSLSSQTTTPTRRPSPPSPSSMDAPSITLFNENNESKVLHQGHALPTTTILSSQPAISTATVSKRLHFPGGGNNNRNSTLSDVSQYSTFSSSSNPFRYSDDSTPPNTTNTSPLANTPSPLAEKPYAYI</sequence>
<feature type="compositionally biased region" description="Polar residues" evidence="1">
    <location>
        <begin position="381"/>
        <end position="403"/>
    </location>
</feature>
<organism evidence="3">
    <name type="scientific">Absidia glauca</name>
    <name type="common">Pin mould</name>
    <dbReference type="NCBI Taxonomy" id="4829"/>
    <lineage>
        <taxon>Eukaryota</taxon>
        <taxon>Fungi</taxon>
        <taxon>Fungi incertae sedis</taxon>
        <taxon>Mucoromycota</taxon>
        <taxon>Mucoromycotina</taxon>
        <taxon>Mucoromycetes</taxon>
        <taxon>Mucorales</taxon>
        <taxon>Cunninghamellaceae</taxon>
        <taxon>Absidia</taxon>
    </lineage>
</organism>
<feature type="compositionally biased region" description="Low complexity" evidence="1">
    <location>
        <begin position="409"/>
        <end position="426"/>
    </location>
</feature>
<dbReference type="OrthoDB" id="2282566at2759"/>
<accession>A0A168LZ49</accession>
<dbReference type="STRING" id="4829.A0A168LZ49"/>
<dbReference type="EMBL" id="LT551908">
    <property type="protein sequence ID" value="SAL97720.1"/>
    <property type="molecule type" value="Genomic_DNA"/>
</dbReference>
<dbReference type="OMA" id="PMANTFA"/>
<feature type="region of interest" description="Disordered" evidence="1">
    <location>
        <begin position="50"/>
        <end position="95"/>
    </location>
</feature>
<feature type="region of interest" description="Disordered" evidence="1">
    <location>
        <begin position="204"/>
        <end position="224"/>
    </location>
</feature>
<name>A0A168LZ49_ABSGL</name>
<feature type="compositionally biased region" description="Low complexity" evidence="1">
    <location>
        <begin position="250"/>
        <end position="262"/>
    </location>
</feature>